<dbReference type="AlphaFoldDB" id="A0A495VQF0"/>
<gene>
    <name evidence="6" type="ORF">C8E97_0111</name>
</gene>
<dbReference type="Pfam" id="PF00106">
    <property type="entry name" value="adh_short"/>
    <property type="match status" value="1"/>
</dbReference>
<comment type="similarity">
    <text evidence="1 3">Belongs to the short-chain dehydrogenases/reductases (SDR) family.</text>
</comment>
<dbReference type="RefSeq" id="WP_121000594.1">
    <property type="nucleotide sequence ID" value="NZ_RBXO01000001.1"/>
</dbReference>
<dbReference type="PRINTS" id="PR00081">
    <property type="entry name" value="GDHRDH"/>
</dbReference>
<keyword evidence="2" id="KW-0560">Oxidoreductase</keyword>
<dbReference type="Proteomes" id="UP000282084">
    <property type="component" value="Unassembled WGS sequence"/>
</dbReference>
<dbReference type="SUPFAM" id="SSF51735">
    <property type="entry name" value="NAD(P)-binding Rossmann-fold domains"/>
    <property type="match status" value="1"/>
</dbReference>
<dbReference type="OrthoDB" id="3743899at2"/>
<keyword evidence="7" id="KW-1185">Reference proteome</keyword>
<accession>A0A495VQF0</accession>
<reference evidence="6 7" key="1">
    <citation type="submission" date="2018-10" db="EMBL/GenBank/DDBJ databases">
        <title>Sequencing the genomes of 1000 actinobacteria strains.</title>
        <authorList>
            <person name="Klenk H.-P."/>
        </authorList>
    </citation>
    <scope>NUCLEOTIDE SEQUENCE [LARGE SCALE GENOMIC DNA]</scope>
    <source>
        <strain evidence="6 7">DSM 43800</strain>
    </source>
</reference>
<dbReference type="CDD" id="cd05233">
    <property type="entry name" value="SDR_c"/>
    <property type="match status" value="1"/>
</dbReference>
<dbReference type="GO" id="GO:0016020">
    <property type="term" value="C:membrane"/>
    <property type="evidence" value="ECO:0007669"/>
    <property type="project" value="TreeGrafter"/>
</dbReference>
<dbReference type="PANTHER" id="PTHR44196:SF1">
    <property type="entry name" value="DEHYDROGENASE_REDUCTASE SDR FAMILY MEMBER 7B"/>
    <property type="match status" value="1"/>
</dbReference>
<evidence type="ECO:0000313" key="6">
    <source>
        <dbReference type="EMBL" id="RKT51631.1"/>
    </source>
</evidence>
<dbReference type="NCBIfam" id="NF004526">
    <property type="entry name" value="PRK05872.1"/>
    <property type="match status" value="1"/>
</dbReference>
<protein>
    <submittedName>
        <fullName evidence="6">NADP-dependent 3-hydroxy acid dehydrogenase YdfG</fullName>
    </submittedName>
</protein>
<evidence type="ECO:0000256" key="4">
    <source>
        <dbReference type="SAM" id="MobiDB-lite"/>
    </source>
</evidence>
<dbReference type="InterPro" id="IPR002347">
    <property type="entry name" value="SDR_fam"/>
</dbReference>
<dbReference type="PANTHER" id="PTHR44196">
    <property type="entry name" value="DEHYDROGENASE/REDUCTASE SDR FAMILY MEMBER 7B"/>
    <property type="match status" value="1"/>
</dbReference>
<sequence length="324" mass="33338">MRYGDLQANPFEEVTVDVAGKVVLITGAARGIGAEVARRLAAGGARVALVGLEGDELRRVAERCGGRAWEADVTDWQALEAAVEGVVGHFGGIDVVVANAGVAATGFVRSIDPAAFERVVDVNLLGVWRTVRTCLPHLIASQGYCLVVSSLAAIVHIPGNAAYSAAKAGCEAFADSLRAEVRHLGVGVGVAYFSWISTDMVESADRHPVFGPLRRGMRGPAGRKYPVSAAAKAVVRAVERRARTAHAPGWVAGLKLFRALAPRVVDQQAASRVPAADRAMADGVRSDLSGLVGPGGRAAGLAKPAQGKGAQGKDAQGKGADAGG</sequence>
<comment type="caution">
    <text evidence="6">The sequence shown here is derived from an EMBL/GenBank/DDBJ whole genome shotgun (WGS) entry which is preliminary data.</text>
</comment>
<dbReference type="PRINTS" id="PR00080">
    <property type="entry name" value="SDRFAMILY"/>
</dbReference>
<name>A0A495VQF0_9PSEU</name>
<dbReference type="GO" id="GO:0016491">
    <property type="term" value="F:oxidoreductase activity"/>
    <property type="evidence" value="ECO:0007669"/>
    <property type="project" value="UniProtKB-KW"/>
</dbReference>
<dbReference type="Gene3D" id="3.40.50.720">
    <property type="entry name" value="NAD(P)-binding Rossmann-like Domain"/>
    <property type="match status" value="1"/>
</dbReference>
<evidence type="ECO:0000256" key="2">
    <source>
        <dbReference type="ARBA" id="ARBA00023002"/>
    </source>
</evidence>
<evidence type="ECO:0000313" key="7">
    <source>
        <dbReference type="Proteomes" id="UP000282084"/>
    </source>
</evidence>
<feature type="compositionally biased region" description="Low complexity" evidence="4">
    <location>
        <begin position="299"/>
        <end position="324"/>
    </location>
</feature>
<dbReference type="SMART" id="SM00822">
    <property type="entry name" value="PKS_KR"/>
    <property type="match status" value="1"/>
</dbReference>
<feature type="region of interest" description="Disordered" evidence="4">
    <location>
        <begin position="293"/>
        <end position="324"/>
    </location>
</feature>
<evidence type="ECO:0000256" key="3">
    <source>
        <dbReference type="RuleBase" id="RU000363"/>
    </source>
</evidence>
<organism evidence="6 7">
    <name type="scientific">Saccharothrix australiensis</name>
    <dbReference type="NCBI Taxonomy" id="2072"/>
    <lineage>
        <taxon>Bacteria</taxon>
        <taxon>Bacillati</taxon>
        <taxon>Actinomycetota</taxon>
        <taxon>Actinomycetes</taxon>
        <taxon>Pseudonocardiales</taxon>
        <taxon>Pseudonocardiaceae</taxon>
        <taxon>Saccharothrix</taxon>
    </lineage>
</organism>
<dbReference type="EMBL" id="RBXO01000001">
    <property type="protein sequence ID" value="RKT51631.1"/>
    <property type="molecule type" value="Genomic_DNA"/>
</dbReference>
<evidence type="ECO:0000256" key="1">
    <source>
        <dbReference type="ARBA" id="ARBA00006484"/>
    </source>
</evidence>
<dbReference type="InterPro" id="IPR057326">
    <property type="entry name" value="KR_dom"/>
</dbReference>
<proteinExistence type="inferred from homology"/>
<dbReference type="InterPro" id="IPR036291">
    <property type="entry name" value="NAD(P)-bd_dom_sf"/>
</dbReference>
<feature type="domain" description="Ketoreductase" evidence="5">
    <location>
        <begin position="21"/>
        <end position="199"/>
    </location>
</feature>
<evidence type="ECO:0000259" key="5">
    <source>
        <dbReference type="SMART" id="SM00822"/>
    </source>
</evidence>